<evidence type="ECO:0000313" key="2">
    <source>
        <dbReference type="EMBL" id="KAJ0213979.1"/>
    </source>
</evidence>
<accession>A0A9R1XLA2</accession>
<evidence type="ECO:0000313" key="3">
    <source>
        <dbReference type="Proteomes" id="UP000235145"/>
    </source>
</evidence>
<evidence type="ECO:0000256" key="1">
    <source>
        <dbReference type="SAM" id="MobiDB-lite"/>
    </source>
</evidence>
<organism evidence="2 3">
    <name type="scientific">Lactuca sativa</name>
    <name type="common">Garden lettuce</name>
    <dbReference type="NCBI Taxonomy" id="4236"/>
    <lineage>
        <taxon>Eukaryota</taxon>
        <taxon>Viridiplantae</taxon>
        <taxon>Streptophyta</taxon>
        <taxon>Embryophyta</taxon>
        <taxon>Tracheophyta</taxon>
        <taxon>Spermatophyta</taxon>
        <taxon>Magnoliopsida</taxon>
        <taxon>eudicotyledons</taxon>
        <taxon>Gunneridae</taxon>
        <taxon>Pentapetalae</taxon>
        <taxon>asterids</taxon>
        <taxon>campanulids</taxon>
        <taxon>Asterales</taxon>
        <taxon>Asteraceae</taxon>
        <taxon>Cichorioideae</taxon>
        <taxon>Cichorieae</taxon>
        <taxon>Lactucinae</taxon>
        <taxon>Lactuca</taxon>
    </lineage>
</organism>
<comment type="caution">
    <text evidence="2">The sequence shown here is derived from an EMBL/GenBank/DDBJ whole genome shotgun (WGS) entry which is preliminary data.</text>
</comment>
<sequence length="142" mass="15771">MKGEPPLDGSIIKGTLESSQPSSPWFHGESHSTGSSALSSFTSTLSVEFKHETVEGEPPILGSSGLFQDDLFEGTFNYDYPDRPKEQYEIETLLTKWTNDHPIEQIIVDLDSGQVTRSTTKNECLYESFLSVIEPKAIKEAL</sequence>
<dbReference type="Proteomes" id="UP000235145">
    <property type="component" value="Unassembled WGS sequence"/>
</dbReference>
<dbReference type="EMBL" id="NBSK02000004">
    <property type="protein sequence ID" value="KAJ0213979.1"/>
    <property type="molecule type" value="Genomic_DNA"/>
</dbReference>
<reference evidence="2 3" key="1">
    <citation type="journal article" date="2017" name="Nat. Commun.">
        <title>Genome assembly with in vitro proximity ligation data and whole-genome triplication in lettuce.</title>
        <authorList>
            <person name="Reyes-Chin-Wo S."/>
            <person name="Wang Z."/>
            <person name="Yang X."/>
            <person name="Kozik A."/>
            <person name="Arikit S."/>
            <person name="Song C."/>
            <person name="Xia L."/>
            <person name="Froenicke L."/>
            <person name="Lavelle D.O."/>
            <person name="Truco M.J."/>
            <person name="Xia R."/>
            <person name="Zhu S."/>
            <person name="Xu C."/>
            <person name="Xu H."/>
            <person name="Xu X."/>
            <person name="Cox K."/>
            <person name="Korf I."/>
            <person name="Meyers B.C."/>
            <person name="Michelmore R.W."/>
        </authorList>
    </citation>
    <scope>NUCLEOTIDE SEQUENCE [LARGE SCALE GENOMIC DNA]</scope>
    <source>
        <strain evidence="3">cv. Salinas</strain>
        <tissue evidence="2">Seedlings</tissue>
    </source>
</reference>
<proteinExistence type="predicted"/>
<name>A0A9R1XLA2_LACSA</name>
<gene>
    <name evidence="2" type="ORF">LSAT_V11C400164450</name>
</gene>
<dbReference type="AlphaFoldDB" id="A0A9R1XLA2"/>
<protein>
    <submittedName>
        <fullName evidence="2">Uncharacterized protein</fullName>
    </submittedName>
</protein>
<feature type="region of interest" description="Disordered" evidence="1">
    <location>
        <begin position="1"/>
        <end position="37"/>
    </location>
</feature>
<keyword evidence="3" id="KW-1185">Reference proteome</keyword>